<evidence type="ECO:0000256" key="2">
    <source>
        <dbReference type="SAM" id="MobiDB-lite"/>
    </source>
</evidence>
<keyword evidence="3" id="KW-0812">Transmembrane</keyword>
<keyword evidence="3" id="KW-0472">Membrane</keyword>
<dbReference type="EMBL" id="MQVR01000012">
    <property type="protein sequence ID" value="OKL54583.1"/>
    <property type="molecule type" value="Genomic_DNA"/>
</dbReference>
<feature type="compositionally biased region" description="Low complexity" evidence="2">
    <location>
        <begin position="681"/>
        <end position="702"/>
    </location>
</feature>
<sequence>MARPHRLLAAASAALLFAIIPLSSVASPDAARPGVESPALVSTLDHPTIVDGATVPREAAAGFRVLPYLQRPAATEMTINFFTELGSDAELVVTGPGLPADGYRATIIGEANPVNEYQDSELAQGDLTRGKELVAKQGSWIRANAPVKYSHRITGLTPKSTYAYAVIVDDYRHDAQFTTLPAKGTTITEPLHLIAFSDTETDPIGRVTYREWVKSPLAEGSEERPAPGSAWDEKFGSSTRDGDHALNYAITEDRAQELNNSLIAQAKPDLILLPGDLAERGSSQTHWDEWFRYFAGDKGHVLDSIPIVTALGNHEVYGYGKPEDRSLVVRARAAYNQNFDTFGSTNPEYLDAYHRVDYGPVTIITLDATNGSADQSPGKTPPEMASRGTDKNLTPQQYGTDTQNSFTFAEYARDFPAAVAAGWFPTGTDPNTPDQPDFMPGSKQYAWAAAQLADARAAGQIILVQWHHVAYSNGVHGTPMGHESPDGQPGTPMRHLQPLLEKYDVAAVFSGHDETFQASYVDEAGDGTGVYHWDVGVASDGLRGEKMIKTADGTYEPLGFNTHSVWMAQRDEPELWRTNDAGVKHLVAGGKHYGHLDIRIAPYDGPALDSGVMPAAAMTMTPVSMFPILADDYSLKTVERREMVSGQFTVYLDAAGSPLAGKPSDEPTPEPTAEPTEEPTEGPTAAPTDEPTTPAPSGGAPTTPAPQQPGPSMPITGSNALAFVALAAALAASGLMLRATSARHRIG</sequence>
<feature type="compositionally biased region" description="Basic and acidic residues" evidence="2">
    <location>
        <begin position="221"/>
        <end position="237"/>
    </location>
</feature>
<dbReference type="RefSeq" id="WP_073715984.1">
    <property type="nucleotide sequence ID" value="NZ_MQVR01000012.1"/>
</dbReference>
<evidence type="ECO:0000313" key="7">
    <source>
        <dbReference type="Proteomes" id="UP000185628"/>
    </source>
</evidence>
<dbReference type="InterPro" id="IPR029052">
    <property type="entry name" value="Metallo-depent_PP-like"/>
</dbReference>
<feature type="signal peptide" evidence="4">
    <location>
        <begin position="1"/>
        <end position="26"/>
    </location>
</feature>
<name>A0A1Q5Q456_9ACTO</name>
<protein>
    <recommendedName>
        <fullName evidence="5">Calcineurin-like phosphoesterase domain-containing protein</fullName>
    </recommendedName>
</protein>
<gene>
    <name evidence="6" type="ORF">BSZ39_03400</name>
</gene>
<dbReference type="PANTHER" id="PTHR22953:SF153">
    <property type="entry name" value="PURPLE ACID PHOSPHATASE"/>
    <property type="match status" value="1"/>
</dbReference>
<evidence type="ECO:0000313" key="6">
    <source>
        <dbReference type="EMBL" id="OKL54583.1"/>
    </source>
</evidence>
<keyword evidence="1 4" id="KW-0732">Signal</keyword>
<feature type="chain" id="PRO_5013157732" description="Calcineurin-like phosphoesterase domain-containing protein" evidence="4">
    <location>
        <begin position="27"/>
        <end position="747"/>
    </location>
</feature>
<proteinExistence type="predicted"/>
<evidence type="ECO:0000256" key="4">
    <source>
        <dbReference type="SAM" id="SignalP"/>
    </source>
</evidence>
<dbReference type="OrthoDB" id="9804511at2"/>
<dbReference type="InterPro" id="IPR039331">
    <property type="entry name" value="PAPs-like"/>
</dbReference>
<dbReference type="InterPro" id="IPR004843">
    <property type="entry name" value="Calcineurin-like_PHP"/>
</dbReference>
<comment type="caution">
    <text evidence="6">The sequence shown here is derived from an EMBL/GenBank/DDBJ whole genome shotgun (WGS) entry which is preliminary data.</text>
</comment>
<dbReference type="GO" id="GO:0003993">
    <property type="term" value="F:acid phosphatase activity"/>
    <property type="evidence" value="ECO:0007669"/>
    <property type="project" value="InterPro"/>
</dbReference>
<feature type="transmembrane region" description="Helical" evidence="3">
    <location>
        <begin position="720"/>
        <end position="737"/>
    </location>
</feature>
<keyword evidence="7" id="KW-1185">Reference proteome</keyword>
<dbReference type="AlphaFoldDB" id="A0A1Q5Q456"/>
<dbReference type="Pfam" id="PF00149">
    <property type="entry name" value="Metallophos"/>
    <property type="match status" value="1"/>
</dbReference>
<keyword evidence="3" id="KW-1133">Transmembrane helix</keyword>
<feature type="domain" description="Calcineurin-like phosphoesterase" evidence="5">
    <location>
        <begin position="254"/>
        <end position="355"/>
    </location>
</feature>
<accession>A0A1Q5Q456</accession>
<evidence type="ECO:0000259" key="5">
    <source>
        <dbReference type="Pfam" id="PF00149"/>
    </source>
</evidence>
<evidence type="ECO:0000256" key="1">
    <source>
        <dbReference type="ARBA" id="ARBA00022729"/>
    </source>
</evidence>
<feature type="region of interest" description="Disordered" evidence="2">
    <location>
        <begin position="368"/>
        <end position="398"/>
    </location>
</feature>
<organism evidence="6 7">
    <name type="scientific">Bowdeniella nasicola</name>
    <dbReference type="NCBI Taxonomy" id="208480"/>
    <lineage>
        <taxon>Bacteria</taxon>
        <taxon>Bacillati</taxon>
        <taxon>Actinomycetota</taxon>
        <taxon>Actinomycetes</taxon>
        <taxon>Actinomycetales</taxon>
        <taxon>Actinomycetaceae</taxon>
        <taxon>Bowdeniella</taxon>
    </lineage>
</organism>
<reference evidence="7" key="1">
    <citation type="submission" date="2016-12" db="EMBL/GenBank/DDBJ databases">
        <authorList>
            <person name="Meng X."/>
        </authorList>
    </citation>
    <scope>NUCLEOTIDE SEQUENCE [LARGE SCALE GENOMIC DNA]</scope>
    <source>
        <strain evidence="7">DSM 19116</strain>
    </source>
</reference>
<feature type="compositionally biased region" description="Polar residues" evidence="2">
    <location>
        <begin position="368"/>
        <end position="378"/>
    </location>
</feature>
<dbReference type="SUPFAM" id="SSF56300">
    <property type="entry name" value="Metallo-dependent phosphatases"/>
    <property type="match status" value="1"/>
</dbReference>
<feature type="region of interest" description="Disordered" evidence="2">
    <location>
        <begin position="655"/>
        <end position="717"/>
    </location>
</feature>
<dbReference type="Proteomes" id="UP000185628">
    <property type="component" value="Unassembled WGS sequence"/>
</dbReference>
<dbReference type="Gene3D" id="3.60.21.10">
    <property type="match status" value="1"/>
</dbReference>
<dbReference type="PANTHER" id="PTHR22953">
    <property type="entry name" value="ACID PHOSPHATASE RELATED"/>
    <property type="match status" value="1"/>
</dbReference>
<evidence type="ECO:0000256" key="3">
    <source>
        <dbReference type="SAM" id="Phobius"/>
    </source>
</evidence>
<feature type="region of interest" description="Disordered" evidence="2">
    <location>
        <begin position="218"/>
        <end position="237"/>
    </location>
</feature>
<feature type="compositionally biased region" description="Pro residues" evidence="2">
    <location>
        <begin position="703"/>
        <end position="712"/>
    </location>
</feature>